<evidence type="ECO:0000256" key="1">
    <source>
        <dbReference type="SAM" id="MobiDB-lite"/>
    </source>
</evidence>
<dbReference type="AlphaFoldDB" id="A0A6C0KM89"/>
<feature type="region of interest" description="Disordered" evidence="1">
    <location>
        <begin position="293"/>
        <end position="322"/>
    </location>
</feature>
<feature type="compositionally biased region" description="Low complexity" evidence="1">
    <location>
        <begin position="293"/>
        <end position="315"/>
    </location>
</feature>
<reference evidence="2" key="1">
    <citation type="journal article" date="2020" name="Nature">
        <title>Giant virus diversity and host interactions through global metagenomics.</title>
        <authorList>
            <person name="Schulz F."/>
            <person name="Roux S."/>
            <person name="Paez-Espino D."/>
            <person name="Jungbluth S."/>
            <person name="Walsh D.A."/>
            <person name="Denef V.J."/>
            <person name="McMahon K.D."/>
            <person name="Konstantinidis K.T."/>
            <person name="Eloe-Fadrosh E.A."/>
            <person name="Kyrpides N.C."/>
            <person name="Woyke T."/>
        </authorList>
    </citation>
    <scope>NUCLEOTIDE SEQUENCE</scope>
    <source>
        <strain evidence="2">GVMAG-S-3300013006-158</strain>
    </source>
</reference>
<name>A0A6C0KM89_9ZZZZ</name>
<organism evidence="2">
    <name type="scientific">viral metagenome</name>
    <dbReference type="NCBI Taxonomy" id="1070528"/>
    <lineage>
        <taxon>unclassified sequences</taxon>
        <taxon>metagenomes</taxon>
        <taxon>organismal metagenomes</taxon>
    </lineage>
</organism>
<dbReference type="EMBL" id="MN740937">
    <property type="protein sequence ID" value="QHU18739.1"/>
    <property type="molecule type" value="Genomic_DNA"/>
</dbReference>
<protein>
    <submittedName>
        <fullName evidence="2">Uncharacterized protein</fullName>
    </submittedName>
</protein>
<accession>A0A6C0KM89</accession>
<proteinExistence type="predicted"/>
<evidence type="ECO:0000313" key="2">
    <source>
        <dbReference type="EMBL" id="QHU18739.1"/>
    </source>
</evidence>
<sequence length="322" mass="37051">MVQPCSYSWLGPKGCGKRTKILEFLTKQAQNLHLSFEIKKGTWYLSKQTNNADPDEEDDESSGKSIPYEESALHLGFNIAHMSMSDKVFLQSILSRWTGQQDVCLMGSSMQTRYLVLYHAHFLTDESVLQLQECLEQYPGFAILLSTEVPLSSRLRDFCFEIAVKGEDYLLMNYTKKMKYENKDVWLDFFKKTVEDWSTNWTASKIGEIRNWIYICLQRNLRWTDVIGYWIEAMYGTEWITPIMKVKLFTILWKAESSAGYTLITSYRIPILWEHVHLKLARQLYTFRSEATGSEATGSEATGSEATESATTGSEQETTIAS</sequence>